<evidence type="ECO:0000256" key="2">
    <source>
        <dbReference type="ARBA" id="ARBA00005013"/>
    </source>
</evidence>
<dbReference type="GO" id="GO:0004150">
    <property type="term" value="F:dihydroneopterin aldolase activity"/>
    <property type="evidence" value="ECO:0007669"/>
    <property type="project" value="UniProtKB-EC"/>
</dbReference>
<dbReference type="RefSeq" id="WP_108895481.1">
    <property type="nucleotide sequence ID" value="NZ_ONZF01000011.1"/>
</dbReference>
<comment type="similarity">
    <text evidence="3">Belongs to the DHNA family.</text>
</comment>
<dbReference type="GO" id="GO:0046656">
    <property type="term" value="P:folic acid biosynthetic process"/>
    <property type="evidence" value="ECO:0007669"/>
    <property type="project" value="UniProtKB-KW"/>
</dbReference>
<dbReference type="AlphaFoldDB" id="A0A2R8C044"/>
<dbReference type="Pfam" id="PF02152">
    <property type="entry name" value="FolB"/>
    <property type="match status" value="1"/>
</dbReference>
<dbReference type="InterPro" id="IPR006156">
    <property type="entry name" value="Dihydroneopterin_aldolase"/>
</dbReference>
<dbReference type="Gene3D" id="3.30.1130.10">
    <property type="match status" value="1"/>
</dbReference>
<dbReference type="GO" id="GO:0005737">
    <property type="term" value="C:cytoplasm"/>
    <property type="evidence" value="ECO:0007669"/>
    <property type="project" value="TreeGrafter"/>
</dbReference>
<gene>
    <name evidence="9" type="ORF">PAA8504_03600</name>
</gene>
<dbReference type="NCBIfam" id="TIGR00526">
    <property type="entry name" value="folB_dom"/>
    <property type="match status" value="1"/>
</dbReference>
<dbReference type="PANTHER" id="PTHR42844">
    <property type="entry name" value="DIHYDRONEOPTERIN ALDOLASE 1-RELATED"/>
    <property type="match status" value="1"/>
</dbReference>
<reference evidence="9 10" key="1">
    <citation type="submission" date="2018-03" db="EMBL/GenBank/DDBJ databases">
        <authorList>
            <person name="Keele B.F."/>
        </authorList>
    </citation>
    <scope>NUCLEOTIDE SEQUENCE [LARGE SCALE GENOMIC DNA]</scope>
    <source>
        <strain evidence="9 10">CECT 8504</strain>
    </source>
</reference>
<name>A0A2R8C044_9RHOB</name>
<dbReference type="InterPro" id="IPR006157">
    <property type="entry name" value="FolB_dom"/>
</dbReference>
<comment type="pathway">
    <text evidence="2">Cofactor biosynthesis; tetrahydrofolate biosynthesis; 2-amino-4-hydroxy-6-hydroxymethyl-7,8-dihydropteridine diphosphate from 7,8-dihydroneopterin triphosphate: step 3/4.</text>
</comment>
<keyword evidence="6" id="KW-0456">Lyase</keyword>
<dbReference type="OrthoDB" id="7678026at2"/>
<keyword evidence="10" id="KW-1185">Reference proteome</keyword>
<feature type="domain" description="Dihydroneopterin aldolase/epimerase" evidence="8">
    <location>
        <begin position="28"/>
        <end position="136"/>
    </location>
</feature>
<proteinExistence type="inferred from homology"/>
<evidence type="ECO:0000256" key="1">
    <source>
        <dbReference type="ARBA" id="ARBA00001353"/>
    </source>
</evidence>
<evidence type="ECO:0000256" key="6">
    <source>
        <dbReference type="ARBA" id="ARBA00023239"/>
    </source>
</evidence>
<comment type="catalytic activity">
    <reaction evidence="1">
        <text>7,8-dihydroneopterin = 6-hydroxymethyl-7,8-dihydropterin + glycolaldehyde</text>
        <dbReference type="Rhea" id="RHEA:10540"/>
        <dbReference type="ChEBI" id="CHEBI:17001"/>
        <dbReference type="ChEBI" id="CHEBI:17071"/>
        <dbReference type="ChEBI" id="CHEBI:44841"/>
        <dbReference type="EC" id="4.1.2.25"/>
    </reaction>
</comment>
<evidence type="ECO:0000256" key="7">
    <source>
        <dbReference type="ARBA" id="ARBA00032903"/>
    </source>
</evidence>
<dbReference type="SMART" id="SM00905">
    <property type="entry name" value="FolB"/>
    <property type="match status" value="1"/>
</dbReference>
<dbReference type="SUPFAM" id="SSF55620">
    <property type="entry name" value="Tetrahydrobiopterin biosynthesis enzymes-like"/>
    <property type="match status" value="1"/>
</dbReference>
<dbReference type="EC" id="4.1.2.25" evidence="4"/>
<evidence type="ECO:0000256" key="4">
    <source>
        <dbReference type="ARBA" id="ARBA00013043"/>
    </source>
</evidence>
<evidence type="ECO:0000313" key="10">
    <source>
        <dbReference type="Proteomes" id="UP000244912"/>
    </source>
</evidence>
<accession>A0A2R8C044</accession>
<evidence type="ECO:0000313" key="9">
    <source>
        <dbReference type="EMBL" id="SPJ25749.1"/>
    </source>
</evidence>
<dbReference type="EMBL" id="ONZF01000011">
    <property type="protein sequence ID" value="SPJ25749.1"/>
    <property type="molecule type" value="Genomic_DNA"/>
</dbReference>
<protein>
    <recommendedName>
        <fullName evidence="4">dihydroneopterin aldolase</fullName>
        <ecNumber evidence="4">4.1.2.25</ecNumber>
    </recommendedName>
    <alternativeName>
        <fullName evidence="7">7,8-dihydroneopterin aldolase</fullName>
    </alternativeName>
</protein>
<evidence type="ECO:0000256" key="5">
    <source>
        <dbReference type="ARBA" id="ARBA00022909"/>
    </source>
</evidence>
<dbReference type="PANTHER" id="PTHR42844:SF1">
    <property type="entry name" value="DIHYDRONEOPTERIN ALDOLASE 1-RELATED"/>
    <property type="match status" value="1"/>
</dbReference>
<evidence type="ECO:0000256" key="3">
    <source>
        <dbReference type="ARBA" id="ARBA00005708"/>
    </source>
</evidence>
<sequence>MGDETKLAFEHPEARAAAYPPAGFPDRISLRDHVVEVEIGAFQQERGRTQRVLFNVVVEVRPSNAGQTDDVDAVLSYDTITESIAASLAEERLNLLETLAERVAQRLLARPLALRCFVRIEKLDLGPGALGVEIVRSATGPVREVGDDTAPHPVIAFLSNAAIDALDLPGILDRIEALGRVILCVGPAPNAAPQTGHAMVQRRIDLLAIEQNCWRLAARDARCVVVETRTELDWAMKNGRTTVWAPSKLVLDAVEPPSAQPRDTVRLAAWFAEQMRAARMVVVDADTPDASIPTERWAL</sequence>
<organism evidence="9 10">
    <name type="scientific">Palleronia abyssalis</name>
    <dbReference type="NCBI Taxonomy" id="1501240"/>
    <lineage>
        <taxon>Bacteria</taxon>
        <taxon>Pseudomonadati</taxon>
        <taxon>Pseudomonadota</taxon>
        <taxon>Alphaproteobacteria</taxon>
        <taxon>Rhodobacterales</taxon>
        <taxon>Roseobacteraceae</taxon>
        <taxon>Palleronia</taxon>
    </lineage>
</organism>
<dbReference type="Proteomes" id="UP000244912">
    <property type="component" value="Unassembled WGS sequence"/>
</dbReference>
<dbReference type="InterPro" id="IPR043133">
    <property type="entry name" value="GTP-CH-I_C/QueF"/>
</dbReference>
<evidence type="ECO:0000259" key="8">
    <source>
        <dbReference type="SMART" id="SM00905"/>
    </source>
</evidence>
<keyword evidence="5" id="KW-0289">Folate biosynthesis</keyword>